<dbReference type="Proteomes" id="UP000179284">
    <property type="component" value="Chromosome I"/>
</dbReference>
<feature type="domain" description="Methyltransferase FkbM" evidence="1">
    <location>
        <begin position="252"/>
        <end position="321"/>
    </location>
</feature>
<keyword evidence="2" id="KW-0808">Transferase</keyword>
<dbReference type="GO" id="GO:0032259">
    <property type="term" value="P:methylation"/>
    <property type="evidence" value="ECO:0007669"/>
    <property type="project" value="UniProtKB-KW"/>
</dbReference>
<dbReference type="Gene3D" id="3.40.50.150">
    <property type="entry name" value="Vaccinia Virus protein VP39"/>
    <property type="match status" value="1"/>
</dbReference>
<dbReference type="AlphaFoldDB" id="A0A1D9P482"/>
<dbReference type="KEGG" id="bhu:bhn_I2288"/>
<dbReference type="Gene3D" id="3.40.50.720">
    <property type="entry name" value="NAD(P)-binding Rossmann-like Domain"/>
    <property type="match status" value="1"/>
</dbReference>
<dbReference type="OrthoDB" id="5329963at2"/>
<dbReference type="RefSeq" id="WP_071176933.1">
    <property type="nucleotide sequence ID" value="NZ_CP017831.1"/>
</dbReference>
<reference evidence="3" key="1">
    <citation type="submission" date="2016-10" db="EMBL/GenBank/DDBJ databases">
        <title>The complete genome sequence of the rumen bacterium Butyrivibrio hungatei MB2003.</title>
        <authorList>
            <person name="Palevich N."/>
            <person name="Kelly W.J."/>
            <person name="Leahy S.C."/>
            <person name="Altermann E."/>
            <person name="Rakonjac J."/>
            <person name="Attwood G.T."/>
        </authorList>
    </citation>
    <scope>NUCLEOTIDE SEQUENCE [LARGE SCALE GENOMIC DNA]</scope>
    <source>
        <strain evidence="3">MB2003</strain>
    </source>
</reference>
<sequence length="352" mass="40288">MGNMMTFAKEDIDLIRNKLQDDLSKKIFSDRILFSETSDYRYIKNIVCSFDEGKALVGRIQQSEKIAIFGAGAVGKQIESIFHDRISCFIDNNKVGNYLGIPVVSLEEYIESKSETDIYVCSKFAHEEIIQQLLERGIPTERIINVGLEYSRLNHKQYFDLPALKEHQLHEEFFVDGGGFDGSTSLDFYNWFNTSIGVDINMADRKAFSYIWEPDGDNIKKINERLTGKIDYKIIEKGMWDKATVLKFMMNGTSASNISDVGNAEISVDTIDNMCDLRPTFIKMDIEGAEYKALLGCQKTIGIKKPKLAISIYHKPEDIVKLPKLILQINPDYKLWMRHYSFGENETLVYAI</sequence>
<keyword evidence="3" id="KW-1185">Reference proteome</keyword>
<dbReference type="GO" id="GO:0008168">
    <property type="term" value="F:methyltransferase activity"/>
    <property type="evidence" value="ECO:0007669"/>
    <property type="project" value="UniProtKB-KW"/>
</dbReference>
<dbReference type="EMBL" id="CP017831">
    <property type="protein sequence ID" value="AOZ97321.1"/>
    <property type="molecule type" value="Genomic_DNA"/>
</dbReference>
<protein>
    <submittedName>
        <fullName evidence="2">SAM-dependent methyltransferase</fullName>
    </submittedName>
</protein>
<organism evidence="2 3">
    <name type="scientific">Butyrivibrio hungatei</name>
    <dbReference type="NCBI Taxonomy" id="185008"/>
    <lineage>
        <taxon>Bacteria</taxon>
        <taxon>Bacillati</taxon>
        <taxon>Bacillota</taxon>
        <taxon>Clostridia</taxon>
        <taxon>Lachnospirales</taxon>
        <taxon>Lachnospiraceae</taxon>
        <taxon>Butyrivibrio</taxon>
    </lineage>
</organism>
<gene>
    <name evidence="2" type="ORF">bhn_I2288</name>
</gene>
<accession>A0A1D9P482</accession>
<dbReference type="SUPFAM" id="SSF53335">
    <property type="entry name" value="S-adenosyl-L-methionine-dependent methyltransferases"/>
    <property type="match status" value="1"/>
</dbReference>
<keyword evidence="2" id="KW-0489">Methyltransferase</keyword>
<dbReference type="InterPro" id="IPR006342">
    <property type="entry name" value="FkbM_mtfrase"/>
</dbReference>
<evidence type="ECO:0000259" key="1">
    <source>
        <dbReference type="Pfam" id="PF05050"/>
    </source>
</evidence>
<proteinExistence type="predicted"/>
<evidence type="ECO:0000313" key="2">
    <source>
        <dbReference type="EMBL" id="AOZ97321.1"/>
    </source>
</evidence>
<name>A0A1D9P482_9FIRM</name>
<dbReference type="InterPro" id="IPR029063">
    <property type="entry name" value="SAM-dependent_MTases_sf"/>
</dbReference>
<evidence type="ECO:0000313" key="3">
    <source>
        <dbReference type="Proteomes" id="UP000179284"/>
    </source>
</evidence>
<dbReference type="Pfam" id="PF05050">
    <property type="entry name" value="Methyltransf_21"/>
    <property type="match status" value="1"/>
</dbReference>